<gene>
    <name evidence="1" type="ORF">QVH07_05705</name>
</gene>
<proteinExistence type="predicted"/>
<dbReference type="EMBL" id="JAUEPH010000002">
    <property type="protein sequence ID" value="MDN3203631.1"/>
    <property type="molecule type" value="Genomic_DNA"/>
</dbReference>
<comment type="caution">
    <text evidence="1">The sequence shown here is derived from an EMBL/GenBank/DDBJ whole genome shotgun (WGS) entry which is preliminary data.</text>
</comment>
<reference evidence="1" key="1">
    <citation type="submission" date="2023-06" db="EMBL/GenBank/DDBJ databases">
        <title>Robiginitalea aurantiacus sp. nov. and Algoriphagus sediminis sp. nov., isolated from coastal sediment.</title>
        <authorList>
            <person name="Zhou Z.Y."/>
            <person name="An J."/>
            <person name="Jia Y.W."/>
            <person name="Du Z.J."/>
        </authorList>
    </citation>
    <scope>NUCLEOTIDE SEQUENCE</scope>
    <source>
        <strain evidence="1">C2-7</strain>
    </source>
</reference>
<accession>A0ABT7YAS9</accession>
<evidence type="ECO:0000313" key="1">
    <source>
        <dbReference type="EMBL" id="MDN3203631.1"/>
    </source>
</evidence>
<keyword evidence="2" id="KW-1185">Reference proteome</keyword>
<evidence type="ECO:0000313" key="2">
    <source>
        <dbReference type="Proteomes" id="UP001171916"/>
    </source>
</evidence>
<dbReference type="Proteomes" id="UP001171916">
    <property type="component" value="Unassembled WGS sequence"/>
</dbReference>
<name>A0ABT7YAS9_9BACT</name>
<dbReference type="RefSeq" id="WP_289999191.1">
    <property type="nucleotide sequence ID" value="NZ_JAUEPH010000002.1"/>
</dbReference>
<sequence length="82" mass="9668">MTTNYTTLKKAIEVFHSYGISLSGSRKNDHFIQTLRMDPIFVNGLIFELELELQRFIMEENVMDIQTPRELIDLLMKLPQHN</sequence>
<organism evidence="1 2">
    <name type="scientific">Algoriphagus sediminis</name>
    <dbReference type="NCBI Taxonomy" id="3057113"/>
    <lineage>
        <taxon>Bacteria</taxon>
        <taxon>Pseudomonadati</taxon>
        <taxon>Bacteroidota</taxon>
        <taxon>Cytophagia</taxon>
        <taxon>Cytophagales</taxon>
        <taxon>Cyclobacteriaceae</taxon>
        <taxon>Algoriphagus</taxon>
    </lineage>
</organism>
<protein>
    <submittedName>
        <fullName evidence="1">Acyl carrier protein</fullName>
    </submittedName>
</protein>